<evidence type="ECO:0000313" key="2">
    <source>
        <dbReference type="EMBL" id="SFP04497.1"/>
    </source>
</evidence>
<dbReference type="OrthoDB" id="7060802at2"/>
<dbReference type="Proteomes" id="UP000199356">
    <property type="component" value="Unassembled WGS sequence"/>
</dbReference>
<sequence>MEGLSLDMSGTEGVLHTELEGVVMALEWVAAGIDLLSILIMLMGAARFVWGVARSEASRVPERRVQGLNAERMALGRYILAGLELLIVSDIIHTALSLALGDLVFLGLLVLIRATVSYFLDREIRDIREEMSR</sequence>
<keyword evidence="1" id="KW-0472">Membrane</keyword>
<dbReference type="PANTHER" id="PTHR38468">
    <property type="entry name" value="SLL0939 PROTEIN"/>
    <property type="match status" value="1"/>
</dbReference>
<dbReference type="Pfam" id="PF07784">
    <property type="entry name" value="DUF1622"/>
    <property type="match status" value="1"/>
</dbReference>
<dbReference type="EMBL" id="FOXA01000002">
    <property type="protein sequence ID" value="SFP04497.1"/>
    <property type="molecule type" value="Genomic_DNA"/>
</dbReference>
<dbReference type="RefSeq" id="WP_093418078.1">
    <property type="nucleotide sequence ID" value="NZ_FOXA01000002.1"/>
</dbReference>
<accession>A0A1I5M5A0</accession>
<reference evidence="2 3" key="1">
    <citation type="submission" date="2016-10" db="EMBL/GenBank/DDBJ databases">
        <authorList>
            <person name="de Groot N.N."/>
        </authorList>
    </citation>
    <scope>NUCLEOTIDE SEQUENCE [LARGE SCALE GENOMIC DNA]</scope>
    <source>
        <strain evidence="2 3">DSM 19547</strain>
    </source>
</reference>
<feature type="transmembrane region" description="Helical" evidence="1">
    <location>
        <begin position="74"/>
        <end position="92"/>
    </location>
</feature>
<dbReference type="InterPro" id="IPR012427">
    <property type="entry name" value="DUF1622"/>
</dbReference>
<evidence type="ECO:0000313" key="3">
    <source>
        <dbReference type="Proteomes" id="UP000199356"/>
    </source>
</evidence>
<keyword evidence="3" id="KW-1185">Reference proteome</keyword>
<organism evidence="2 3">
    <name type="scientific">Tranquillimonas alkanivorans</name>
    <dbReference type="NCBI Taxonomy" id="441119"/>
    <lineage>
        <taxon>Bacteria</taxon>
        <taxon>Pseudomonadati</taxon>
        <taxon>Pseudomonadota</taxon>
        <taxon>Alphaproteobacteria</taxon>
        <taxon>Rhodobacterales</taxon>
        <taxon>Roseobacteraceae</taxon>
        <taxon>Tranquillimonas</taxon>
    </lineage>
</organism>
<gene>
    <name evidence="2" type="ORF">SAMN04488047_10294</name>
</gene>
<feature type="transmembrane region" description="Helical" evidence="1">
    <location>
        <begin position="98"/>
        <end position="120"/>
    </location>
</feature>
<keyword evidence="1" id="KW-1133">Transmembrane helix</keyword>
<dbReference type="STRING" id="441119.SAMN04488047_10294"/>
<proteinExistence type="predicted"/>
<dbReference type="AlphaFoldDB" id="A0A1I5M5A0"/>
<name>A0A1I5M5A0_9RHOB</name>
<protein>
    <submittedName>
        <fullName evidence="2">Uncharacterized membrane protein</fullName>
    </submittedName>
</protein>
<evidence type="ECO:0000256" key="1">
    <source>
        <dbReference type="SAM" id="Phobius"/>
    </source>
</evidence>
<dbReference type="PANTHER" id="PTHR38468:SF1">
    <property type="entry name" value="SLL0939 PROTEIN"/>
    <property type="match status" value="1"/>
</dbReference>
<feature type="transmembrane region" description="Helical" evidence="1">
    <location>
        <begin position="28"/>
        <end position="53"/>
    </location>
</feature>
<keyword evidence="1" id="KW-0812">Transmembrane</keyword>